<protein>
    <recommendedName>
        <fullName evidence="4">Lipoprotein</fullName>
    </recommendedName>
</protein>
<dbReference type="RefSeq" id="WP_047897562.1">
    <property type="nucleotide sequence ID" value="NZ_AEJF01000236.1"/>
</dbReference>
<proteinExistence type="predicted"/>
<reference evidence="2 3" key="1">
    <citation type="journal article" date="2015" name="Genome Announc.">
        <title>Draft Genome Sequence of Burkholderia sp. Strain PML1(12), an Ectomycorrhizosphere-Inhabiting Bacterium with Effective Mineral-Weathering Ability.</title>
        <authorList>
            <person name="Uroz S."/>
            <person name="Oger P."/>
        </authorList>
    </citation>
    <scope>NUCLEOTIDE SEQUENCE [LARGE SCALE GENOMIC DNA]</scope>
    <source>
        <strain evidence="3">PML1(12)</strain>
    </source>
</reference>
<keyword evidence="1" id="KW-0732">Signal</keyword>
<evidence type="ECO:0000313" key="3">
    <source>
        <dbReference type="Proteomes" id="UP000035963"/>
    </source>
</evidence>
<keyword evidence="3" id="KW-1185">Reference proteome</keyword>
<evidence type="ECO:0008006" key="4">
    <source>
        <dbReference type="Google" id="ProtNLM"/>
    </source>
</evidence>
<dbReference type="PROSITE" id="PS51257">
    <property type="entry name" value="PROKAR_LIPOPROTEIN"/>
    <property type="match status" value="1"/>
</dbReference>
<dbReference type="AlphaFoldDB" id="A0A0J1CKE3"/>
<sequence>MKTSTSLLMVLVSVSCYAAPIHTDDAAIDARQAEAMRVVLAMRANAAPVSPPAPEVRAQDLDHARWLHVALPKSRTPSHGMASQVIQVQT</sequence>
<dbReference type="OrthoDB" id="9010326at2"/>
<organism evidence="2 3">
    <name type="scientific">Caballeronia mineralivorans PML1(12)</name>
    <dbReference type="NCBI Taxonomy" id="908627"/>
    <lineage>
        <taxon>Bacteria</taxon>
        <taxon>Pseudomonadati</taxon>
        <taxon>Pseudomonadota</taxon>
        <taxon>Betaproteobacteria</taxon>
        <taxon>Burkholderiales</taxon>
        <taxon>Burkholderiaceae</taxon>
        <taxon>Caballeronia</taxon>
    </lineage>
</organism>
<name>A0A0J1CKE3_9BURK</name>
<dbReference type="EMBL" id="AEJF01000236">
    <property type="protein sequence ID" value="KLU20911.1"/>
    <property type="molecule type" value="Genomic_DNA"/>
</dbReference>
<feature type="chain" id="PRO_5005249091" description="Lipoprotein" evidence="1">
    <location>
        <begin position="19"/>
        <end position="90"/>
    </location>
</feature>
<gene>
    <name evidence="2" type="ORF">EOS_38910</name>
</gene>
<comment type="caution">
    <text evidence="2">The sequence shown here is derived from an EMBL/GenBank/DDBJ whole genome shotgun (WGS) entry which is preliminary data.</text>
</comment>
<dbReference type="PATRIC" id="fig|908627.4.peg.8715"/>
<feature type="signal peptide" evidence="1">
    <location>
        <begin position="1"/>
        <end position="18"/>
    </location>
</feature>
<accession>A0A0J1CKE3</accession>
<evidence type="ECO:0000313" key="2">
    <source>
        <dbReference type="EMBL" id="KLU20911.1"/>
    </source>
</evidence>
<dbReference type="Proteomes" id="UP000035963">
    <property type="component" value="Unassembled WGS sequence"/>
</dbReference>
<evidence type="ECO:0000256" key="1">
    <source>
        <dbReference type="SAM" id="SignalP"/>
    </source>
</evidence>